<feature type="domain" description="HNH endonuclease 5" evidence="2">
    <location>
        <begin position="403"/>
        <end position="456"/>
    </location>
</feature>
<dbReference type="InterPro" id="IPR003615">
    <property type="entry name" value="HNH_nuc"/>
</dbReference>
<dbReference type="EMBL" id="MN739655">
    <property type="protein sequence ID" value="QHT18449.1"/>
    <property type="molecule type" value="Genomic_DNA"/>
</dbReference>
<accession>A0A6C0DR98</accession>
<dbReference type="Gene3D" id="1.10.30.50">
    <property type="match status" value="1"/>
</dbReference>
<dbReference type="Pfam" id="PF14279">
    <property type="entry name" value="HNH_5"/>
    <property type="match status" value="1"/>
</dbReference>
<dbReference type="Pfam" id="PF03235">
    <property type="entry name" value="GmrSD_N"/>
    <property type="match status" value="1"/>
</dbReference>
<sequence length="462" mass="54316">MSSTSVRTRKFLLSSQPVSEPQSIKYCLTTLKDEVDYHPIYQRDIRWSQEAMCDLISTIMLSGLIPGIILYKLQPTDEKKVSSHEWECIDGQHRFFTISHFWNGTYVNLPGKKPFLISWKYEGISVFYKETDDIKAWIAENPRTKVAFMTDEEKSYFNNFKLDIRSIISPLALQQRREIFTSLQKGVPVRGSDLYKNYTEIPLVKFISEEKRWEEELKQKLLTRLTMQPKLYWLHWIIRLFLMSITEDVCDMFVITDSEITKYMKTNSPKLACTPEELENFELYIIRFFNFLDSLPSGVTLSPTHFYSLFAHLINAGEDRENILRDHIRTWSKEGLGKKYRKMWENRGDITPDERLDYFQRCLDQLERFTTPAEKIPARKNIPIAIREAIWDKAKKEDGSVSCYCCTKELSQKNWHAGHIVAHACGGLDNEENLRPVCMRCNDSMGTENMDQFKKRCYPKTL</sequence>
<evidence type="ECO:0000259" key="1">
    <source>
        <dbReference type="Pfam" id="PF03235"/>
    </source>
</evidence>
<name>A0A6C0DR98_9ZZZZ</name>
<proteinExistence type="predicted"/>
<protein>
    <recommendedName>
        <fullName evidence="4">HNH nuclease domain-containing protein</fullName>
    </recommendedName>
</protein>
<dbReference type="AlphaFoldDB" id="A0A6C0DR98"/>
<dbReference type="PANTHER" id="PTHR39639">
    <property type="entry name" value="CHROMOSOME 16, WHOLE GENOME SHOTGUN SEQUENCE"/>
    <property type="match status" value="1"/>
</dbReference>
<evidence type="ECO:0000313" key="3">
    <source>
        <dbReference type="EMBL" id="QHT18449.1"/>
    </source>
</evidence>
<evidence type="ECO:0000259" key="2">
    <source>
        <dbReference type="Pfam" id="PF14279"/>
    </source>
</evidence>
<reference evidence="3" key="1">
    <citation type="journal article" date="2020" name="Nature">
        <title>Giant virus diversity and host interactions through global metagenomics.</title>
        <authorList>
            <person name="Schulz F."/>
            <person name="Roux S."/>
            <person name="Paez-Espino D."/>
            <person name="Jungbluth S."/>
            <person name="Walsh D.A."/>
            <person name="Denef V.J."/>
            <person name="McMahon K.D."/>
            <person name="Konstantinidis K.T."/>
            <person name="Eloe-Fadrosh E.A."/>
            <person name="Kyrpides N.C."/>
            <person name="Woyke T."/>
        </authorList>
    </citation>
    <scope>NUCLEOTIDE SEQUENCE</scope>
    <source>
        <strain evidence="3">GVMAG-M-3300023174-46</strain>
    </source>
</reference>
<dbReference type="PANTHER" id="PTHR39639:SF1">
    <property type="entry name" value="DUF262 DOMAIN-CONTAINING PROTEIN"/>
    <property type="match status" value="1"/>
</dbReference>
<dbReference type="InterPro" id="IPR029471">
    <property type="entry name" value="HNH_5"/>
</dbReference>
<dbReference type="InterPro" id="IPR004919">
    <property type="entry name" value="GmrSD_N"/>
</dbReference>
<evidence type="ECO:0008006" key="4">
    <source>
        <dbReference type="Google" id="ProtNLM"/>
    </source>
</evidence>
<dbReference type="CDD" id="cd00085">
    <property type="entry name" value="HNHc"/>
    <property type="match status" value="1"/>
</dbReference>
<feature type="domain" description="GmrSD restriction endonucleases N-terminal" evidence="1">
    <location>
        <begin position="37"/>
        <end position="198"/>
    </location>
</feature>
<organism evidence="3">
    <name type="scientific">viral metagenome</name>
    <dbReference type="NCBI Taxonomy" id="1070528"/>
    <lineage>
        <taxon>unclassified sequences</taxon>
        <taxon>metagenomes</taxon>
        <taxon>organismal metagenomes</taxon>
    </lineage>
</organism>